<evidence type="ECO:0000313" key="2">
    <source>
        <dbReference type="Proteomes" id="UP000324222"/>
    </source>
</evidence>
<protein>
    <submittedName>
        <fullName evidence="1">Uncharacterized protein</fullName>
    </submittedName>
</protein>
<comment type="caution">
    <text evidence="1">The sequence shown here is derived from an EMBL/GenBank/DDBJ whole genome shotgun (WGS) entry which is preliminary data.</text>
</comment>
<dbReference type="EMBL" id="VSRR010036277">
    <property type="protein sequence ID" value="MPC73191.1"/>
    <property type="molecule type" value="Genomic_DNA"/>
</dbReference>
<keyword evidence="2" id="KW-1185">Reference proteome</keyword>
<sequence length="67" mass="7658">MEDIKYVGNRKTYGKRSPVVESSHHLSNPILNGKMQTLNENDDDDDSRNIFLLQACHMATLIANLRQ</sequence>
<gene>
    <name evidence="1" type="ORF">E2C01_067510</name>
</gene>
<dbReference type="AlphaFoldDB" id="A0A5B7HJZ9"/>
<organism evidence="1 2">
    <name type="scientific">Portunus trituberculatus</name>
    <name type="common">Swimming crab</name>
    <name type="synonym">Neptunus trituberculatus</name>
    <dbReference type="NCBI Taxonomy" id="210409"/>
    <lineage>
        <taxon>Eukaryota</taxon>
        <taxon>Metazoa</taxon>
        <taxon>Ecdysozoa</taxon>
        <taxon>Arthropoda</taxon>
        <taxon>Crustacea</taxon>
        <taxon>Multicrustacea</taxon>
        <taxon>Malacostraca</taxon>
        <taxon>Eumalacostraca</taxon>
        <taxon>Eucarida</taxon>
        <taxon>Decapoda</taxon>
        <taxon>Pleocyemata</taxon>
        <taxon>Brachyura</taxon>
        <taxon>Eubrachyura</taxon>
        <taxon>Portunoidea</taxon>
        <taxon>Portunidae</taxon>
        <taxon>Portuninae</taxon>
        <taxon>Portunus</taxon>
    </lineage>
</organism>
<name>A0A5B7HJZ9_PORTR</name>
<evidence type="ECO:0000313" key="1">
    <source>
        <dbReference type="EMBL" id="MPC73191.1"/>
    </source>
</evidence>
<reference evidence="1 2" key="1">
    <citation type="submission" date="2019-05" db="EMBL/GenBank/DDBJ databases">
        <title>Another draft genome of Portunus trituberculatus and its Hox gene families provides insights of decapod evolution.</title>
        <authorList>
            <person name="Jeong J.-H."/>
            <person name="Song I."/>
            <person name="Kim S."/>
            <person name="Choi T."/>
            <person name="Kim D."/>
            <person name="Ryu S."/>
            <person name="Kim W."/>
        </authorList>
    </citation>
    <scope>NUCLEOTIDE SEQUENCE [LARGE SCALE GENOMIC DNA]</scope>
    <source>
        <tissue evidence="1">Muscle</tissue>
    </source>
</reference>
<dbReference type="Proteomes" id="UP000324222">
    <property type="component" value="Unassembled WGS sequence"/>
</dbReference>
<proteinExistence type="predicted"/>
<accession>A0A5B7HJZ9</accession>